<feature type="transmembrane region" description="Helical" evidence="5">
    <location>
        <begin position="6"/>
        <end position="29"/>
    </location>
</feature>
<accession>A0A037ZEF9</accession>
<evidence type="ECO:0000256" key="3">
    <source>
        <dbReference type="ARBA" id="ARBA00022989"/>
    </source>
</evidence>
<evidence type="ECO:0000313" key="6">
    <source>
        <dbReference type="EMBL" id="KAJ53988.1"/>
    </source>
</evidence>
<evidence type="ECO:0000256" key="2">
    <source>
        <dbReference type="ARBA" id="ARBA00022692"/>
    </source>
</evidence>
<dbReference type="InterPro" id="IPR001129">
    <property type="entry name" value="Membr-assoc_MAPEG"/>
</dbReference>
<dbReference type="InterPro" id="IPR023352">
    <property type="entry name" value="MAPEG-like_dom_sf"/>
</dbReference>
<reference evidence="6 7" key="1">
    <citation type="submission" date="2014-03" db="EMBL/GenBank/DDBJ databases">
        <title>Draft Genome Sequence of Actibacterium mucosum KCTC 23349, a Marine Alphaproteobacterium with Complex Ionic Requirements Isolated from Mediterranean Seawater at Malvarrosa Beach, Valencia, Spain.</title>
        <authorList>
            <person name="Arahal D.R."/>
            <person name="Shao Z."/>
            <person name="Lai Q."/>
            <person name="Pujalte M.J."/>
        </authorList>
    </citation>
    <scope>NUCLEOTIDE SEQUENCE [LARGE SCALE GENOMIC DNA]</scope>
    <source>
        <strain evidence="6 7">KCTC 23349</strain>
    </source>
</reference>
<gene>
    <name evidence="6" type="ORF">ACMU_04595</name>
</gene>
<keyword evidence="4 5" id="KW-0472">Membrane</keyword>
<protein>
    <recommendedName>
        <fullName evidence="8">MAPEG family protein</fullName>
    </recommendedName>
</protein>
<dbReference type="PANTHER" id="PTHR35371">
    <property type="entry name" value="INNER MEMBRANE PROTEIN"/>
    <property type="match status" value="1"/>
</dbReference>
<sequence>MEQWLVAGTVVYFLTIMTPATILFFRIGFMQYLGPRDTLPEPGKAHARAIKADANSRENFPIFIGLGILALIVPEAHMEQALLGTQMYVLARIAYVPIYLAGIPFLRSAAYMVGWIGLILMGLAVI</sequence>
<evidence type="ECO:0000313" key="7">
    <source>
        <dbReference type="Proteomes" id="UP000026249"/>
    </source>
</evidence>
<evidence type="ECO:0000256" key="4">
    <source>
        <dbReference type="ARBA" id="ARBA00023136"/>
    </source>
</evidence>
<feature type="transmembrane region" description="Helical" evidence="5">
    <location>
        <begin position="98"/>
        <end position="125"/>
    </location>
</feature>
<dbReference type="RefSeq" id="WP_051588447.1">
    <property type="nucleotide sequence ID" value="NZ_JFKE01000013.1"/>
</dbReference>
<keyword evidence="3 5" id="KW-1133">Transmembrane helix</keyword>
<dbReference type="Proteomes" id="UP000026249">
    <property type="component" value="Unassembled WGS sequence"/>
</dbReference>
<evidence type="ECO:0008006" key="8">
    <source>
        <dbReference type="Google" id="ProtNLM"/>
    </source>
</evidence>
<dbReference type="GO" id="GO:0016020">
    <property type="term" value="C:membrane"/>
    <property type="evidence" value="ECO:0007669"/>
    <property type="project" value="UniProtKB-SubCell"/>
</dbReference>
<dbReference type="SUPFAM" id="SSF161084">
    <property type="entry name" value="MAPEG domain-like"/>
    <property type="match status" value="1"/>
</dbReference>
<feature type="transmembrane region" description="Helical" evidence="5">
    <location>
        <begin position="60"/>
        <end position="78"/>
    </location>
</feature>
<dbReference type="OrthoDB" id="7743618at2"/>
<name>A0A037ZEF9_9RHOB</name>
<proteinExistence type="predicted"/>
<comment type="caution">
    <text evidence="6">The sequence shown here is derived from an EMBL/GenBank/DDBJ whole genome shotgun (WGS) entry which is preliminary data.</text>
</comment>
<dbReference type="AlphaFoldDB" id="A0A037ZEF9"/>
<evidence type="ECO:0000256" key="5">
    <source>
        <dbReference type="SAM" id="Phobius"/>
    </source>
</evidence>
<dbReference type="EMBL" id="JFKE01000013">
    <property type="protein sequence ID" value="KAJ53988.1"/>
    <property type="molecule type" value="Genomic_DNA"/>
</dbReference>
<keyword evidence="2 5" id="KW-0812">Transmembrane</keyword>
<dbReference type="Pfam" id="PF01124">
    <property type="entry name" value="MAPEG"/>
    <property type="match status" value="1"/>
</dbReference>
<dbReference type="Gene3D" id="1.20.120.550">
    <property type="entry name" value="Membrane associated eicosanoid/glutathione metabolism-like domain"/>
    <property type="match status" value="1"/>
</dbReference>
<dbReference type="STRING" id="1454373.ACMU_04595"/>
<dbReference type="PANTHER" id="PTHR35371:SF1">
    <property type="entry name" value="BLR7753 PROTEIN"/>
    <property type="match status" value="1"/>
</dbReference>
<keyword evidence="7" id="KW-1185">Reference proteome</keyword>
<evidence type="ECO:0000256" key="1">
    <source>
        <dbReference type="ARBA" id="ARBA00004370"/>
    </source>
</evidence>
<organism evidence="6 7">
    <name type="scientific">Actibacterium mucosum KCTC 23349</name>
    <dbReference type="NCBI Taxonomy" id="1454373"/>
    <lineage>
        <taxon>Bacteria</taxon>
        <taxon>Pseudomonadati</taxon>
        <taxon>Pseudomonadota</taxon>
        <taxon>Alphaproteobacteria</taxon>
        <taxon>Rhodobacterales</taxon>
        <taxon>Roseobacteraceae</taxon>
        <taxon>Actibacterium</taxon>
    </lineage>
</organism>
<comment type="subcellular location">
    <subcellularLocation>
        <location evidence="1">Membrane</location>
    </subcellularLocation>
</comment>